<dbReference type="EMBL" id="GG698477">
    <property type="protein sequence ID" value="EGD92457.1"/>
    <property type="molecule type" value="Genomic_DNA"/>
</dbReference>
<evidence type="ECO:0000313" key="2">
    <source>
        <dbReference type="Proteomes" id="UP000009172"/>
    </source>
</evidence>
<reference evidence="2" key="1">
    <citation type="journal article" date="2012" name="MBio">
        <title>Comparative genome analysis of Trichophyton rubrum and related dermatophytes reveals candidate genes involved in infection.</title>
        <authorList>
            <person name="Martinez D.A."/>
            <person name="Oliver B.G."/>
            <person name="Graeser Y."/>
            <person name="Goldberg J.M."/>
            <person name="Li W."/>
            <person name="Martinez-Rossi N.M."/>
            <person name="Monod M."/>
            <person name="Shelest E."/>
            <person name="Barton R.C."/>
            <person name="Birch E."/>
            <person name="Brakhage A.A."/>
            <person name="Chen Z."/>
            <person name="Gurr S.J."/>
            <person name="Heiman D."/>
            <person name="Heitman J."/>
            <person name="Kosti I."/>
            <person name="Rossi A."/>
            <person name="Saif S."/>
            <person name="Samalova M."/>
            <person name="Saunders C.W."/>
            <person name="Shea T."/>
            <person name="Summerbell R.C."/>
            <person name="Xu J."/>
            <person name="Young S."/>
            <person name="Zeng Q."/>
            <person name="Birren B.W."/>
            <person name="Cuomo C.A."/>
            <person name="White T.C."/>
        </authorList>
    </citation>
    <scope>NUCLEOTIDE SEQUENCE [LARGE SCALE GENOMIC DNA]</scope>
    <source>
        <strain evidence="2">CBS 112818</strain>
    </source>
</reference>
<dbReference type="Proteomes" id="UP000009172">
    <property type="component" value="Unassembled WGS sequence"/>
</dbReference>
<gene>
    <name evidence="1" type="ORF">TESG_00033</name>
</gene>
<protein>
    <submittedName>
        <fullName evidence="1">Uncharacterized protein</fullName>
    </submittedName>
</protein>
<organism evidence="1 2">
    <name type="scientific">Trichophyton tonsurans (strain CBS 112818)</name>
    <name type="common">Scalp ringworm fungus</name>
    <dbReference type="NCBI Taxonomy" id="647933"/>
    <lineage>
        <taxon>Eukaryota</taxon>
        <taxon>Fungi</taxon>
        <taxon>Dikarya</taxon>
        <taxon>Ascomycota</taxon>
        <taxon>Pezizomycotina</taxon>
        <taxon>Eurotiomycetes</taxon>
        <taxon>Eurotiomycetidae</taxon>
        <taxon>Onygenales</taxon>
        <taxon>Arthrodermataceae</taxon>
        <taxon>Trichophyton</taxon>
    </lineage>
</organism>
<sequence>MRPPVVKTIAAVSRCQLSTTCIEYGRWLEAVGKPMGLVGGWWYGDGGMTTPIRSSSRLFDRSNGTACQTNKRACLSLTMHTFPVCTRAVVWF</sequence>
<accession>F2RMA8</accession>
<keyword evidence="2" id="KW-1185">Reference proteome</keyword>
<name>F2RMA8_TRIT1</name>
<proteinExistence type="predicted"/>
<dbReference type="HOGENOM" id="CLU_2414890_0_0_1"/>
<dbReference type="AlphaFoldDB" id="F2RMA8"/>
<evidence type="ECO:0000313" key="1">
    <source>
        <dbReference type="EMBL" id="EGD92457.1"/>
    </source>
</evidence>